<dbReference type="Proteomes" id="UP001596157">
    <property type="component" value="Unassembled WGS sequence"/>
</dbReference>
<dbReference type="SUPFAM" id="SSF51261">
    <property type="entry name" value="Duplicated hybrid motif"/>
    <property type="match status" value="1"/>
</dbReference>
<evidence type="ECO:0000259" key="2">
    <source>
        <dbReference type="Pfam" id="PF01551"/>
    </source>
</evidence>
<dbReference type="EMBL" id="JBHSKF010000010">
    <property type="protein sequence ID" value="MFC5289366.1"/>
    <property type="molecule type" value="Genomic_DNA"/>
</dbReference>
<keyword evidence="1" id="KW-0732">Signal</keyword>
<dbReference type="PANTHER" id="PTHR21666:SF289">
    <property type="entry name" value="L-ALA--D-GLU ENDOPEPTIDASE"/>
    <property type="match status" value="1"/>
</dbReference>
<dbReference type="InterPro" id="IPR050570">
    <property type="entry name" value="Cell_wall_metabolism_enzyme"/>
</dbReference>
<dbReference type="Pfam" id="PF01551">
    <property type="entry name" value="Peptidase_M23"/>
    <property type="match status" value="1"/>
</dbReference>
<gene>
    <name evidence="3" type="ORF">ACFPM7_20125</name>
</gene>
<dbReference type="PANTHER" id="PTHR21666">
    <property type="entry name" value="PEPTIDASE-RELATED"/>
    <property type="match status" value="1"/>
</dbReference>
<dbReference type="CDD" id="cd12797">
    <property type="entry name" value="M23_peptidase"/>
    <property type="match status" value="1"/>
</dbReference>
<dbReference type="Gene3D" id="2.70.70.10">
    <property type="entry name" value="Glucose Permease (Domain IIA)"/>
    <property type="match status" value="1"/>
</dbReference>
<dbReference type="InterPro" id="IPR011055">
    <property type="entry name" value="Dup_hybrid_motif"/>
</dbReference>
<protein>
    <submittedName>
        <fullName evidence="3">M23 family metallopeptidase</fullName>
        <ecNumber evidence="3">3.4.24.-</ecNumber>
    </submittedName>
</protein>
<keyword evidence="4" id="KW-1185">Reference proteome</keyword>
<reference evidence="4" key="1">
    <citation type="journal article" date="2019" name="Int. J. Syst. Evol. Microbiol.">
        <title>The Global Catalogue of Microorganisms (GCM) 10K type strain sequencing project: providing services to taxonomists for standard genome sequencing and annotation.</title>
        <authorList>
            <consortium name="The Broad Institute Genomics Platform"/>
            <consortium name="The Broad Institute Genome Sequencing Center for Infectious Disease"/>
            <person name="Wu L."/>
            <person name="Ma J."/>
        </authorList>
    </citation>
    <scope>NUCLEOTIDE SEQUENCE [LARGE SCALE GENOMIC DNA]</scope>
    <source>
        <strain evidence="4">CCUG 59778</strain>
    </source>
</reference>
<organism evidence="3 4">
    <name type="scientific">Actinokineospora guangxiensis</name>
    <dbReference type="NCBI Taxonomy" id="1490288"/>
    <lineage>
        <taxon>Bacteria</taxon>
        <taxon>Bacillati</taxon>
        <taxon>Actinomycetota</taxon>
        <taxon>Actinomycetes</taxon>
        <taxon>Pseudonocardiales</taxon>
        <taxon>Pseudonocardiaceae</taxon>
        <taxon>Actinokineospora</taxon>
    </lineage>
</organism>
<evidence type="ECO:0000256" key="1">
    <source>
        <dbReference type="ARBA" id="ARBA00022729"/>
    </source>
</evidence>
<feature type="domain" description="M23ase beta-sheet core" evidence="2">
    <location>
        <begin position="66"/>
        <end position="160"/>
    </location>
</feature>
<comment type="caution">
    <text evidence="3">The sequence shown here is derived from an EMBL/GenBank/DDBJ whole genome shotgun (WGS) entry which is preliminary data.</text>
</comment>
<keyword evidence="3" id="KW-0378">Hydrolase</keyword>
<name>A0ABW0ET29_9PSEU</name>
<evidence type="ECO:0000313" key="3">
    <source>
        <dbReference type="EMBL" id="MFC5289366.1"/>
    </source>
</evidence>
<proteinExistence type="predicted"/>
<sequence>MTSDQPRFRLLFIVAAIVLMTVAAPGLGLGLSAAPGPPASSFTWPLDPPPTVSRPFEQPPGPYAAGHRGVDLVAEPGARVLAAASGTVVFAGRVVDRGVVSIRHGPALRSTYEPLEPSVGVGEEVAAGQVIGTLLAGHRGCPGPACLHWGLRRGGAYLDPLLTLTPLRVRLLPH</sequence>
<evidence type="ECO:0000313" key="4">
    <source>
        <dbReference type="Proteomes" id="UP001596157"/>
    </source>
</evidence>
<accession>A0ABW0ET29</accession>
<dbReference type="EC" id="3.4.24.-" evidence="3"/>
<dbReference type="InterPro" id="IPR016047">
    <property type="entry name" value="M23ase_b-sheet_dom"/>
</dbReference>
<dbReference type="GO" id="GO:0016787">
    <property type="term" value="F:hydrolase activity"/>
    <property type="evidence" value="ECO:0007669"/>
    <property type="project" value="UniProtKB-KW"/>
</dbReference>
<dbReference type="RefSeq" id="WP_378249208.1">
    <property type="nucleotide sequence ID" value="NZ_JBHSKF010000010.1"/>
</dbReference>